<feature type="domain" description="Aldehyde oxidase/xanthine dehydrogenase a/b hammerhead" evidence="1">
    <location>
        <begin position="229"/>
        <end position="316"/>
    </location>
</feature>
<evidence type="ECO:0000259" key="1">
    <source>
        <dbReference type="SMART" id="SM01008"/>
    </source>
</evidence>
<dbReference type="InterPro" id="IPR037165">
    <property type="entry name" value="AldOxase/xan_DH_Mopterin-bd_sf"/>
</dbReference>
<dbReference type="PANTHER" id="PTHR47495:SF2">
    <property type="entry name" value="ALDEHYDE DEHYDROGENASE"/>
    <property type="match status" value="1"/>
</dbReference>
<dbReference type="InterPro" id="IPR012368">
    <property type="entry name" value="OxRdtase_Mopterin-bd_su_IorB"/>
</dbReference>
<dbReference type="SMART" id="SM01008">
    <property type="entry name" value="Ald_Xan_dh_C"/>
    <property type="match status" value="1"/>
</dbReference>
<dbReference type="Pfam" id="PF02738">
    <property type="entry name" value="MoCoBD_1"/>
    <property type="match status" value="1"/>
</dbReference>
<reference evidence="2 3" key="1">
    <citation type="submission" date="2018-07" db="EMBL/GenBank/DDBJ databases">
        <authorList>
            <person name="Quirk P.G."/>
            <person name="Krulwich T.A."/>
        </authorList>
    </citation>
    <scope>NUCLEOTIDE SEQUENCE [LARGE SCALE GENOMIC DNA]</scope>
    <source>
        <strain evidence="2 3">CC-BB4</strain>
    </source>
</reference>
<evidence type="ECO:0000313" key="2">
    <source>
        <dbReference type="EMBL" id="AXK83634.1"/>
    </source>
</evidence>
<dbReference type="InterPro" id="IPR008274">
    <property type="entry name" value="AldOxase/xan_DH_MoCoBD1"/>
</dbReference>
<proteinExistence type="predicted"/>
<dbReference type="EMBL" id="CP031417">
    <property type="protein sequence ID" value="AXK83634.1"/>
    <property type="molecule type" value="Genomic_DNA"/>
</dbReference>
<dbReference type="PIRSF" id="PIRSF036389">
    <property type="entry name" value="IOR_B"/>
    <property type="match status" value="1"/>
</dbReference>
<sequence length="751" mass="79620">MLRNSHASDRQASALVAEPLSQAAAVPTSRRGFLKVGAVAGGGFLLSLTLPAAVRAAVNGATASNGVLNAYVEITPDNIVTIMSKNPEIGQGIKTMLPMIIADELDVDWKQVRIAQAPLNPALYGRQFAGGSQATPMNWDPLRKVGAAARQMLVTAAAQRWGVSTSECSTTSGMVHHQTSGRTLDYGALAVDAAKLPAPALDSVKLKDPKDYKIIGRSVPGVDSPKVVKGEPLFGIDQTLPGMLYAVFQKCPVFGGKVASANVDDIKKMPGVRHAFVVEGGNDLQGLMPGVAIVADSWWRAEKARRKLQVTWDEGATAQQSTDGFARQAAALGAKAPATSLRNDGDVAAALKGAAKVVEASYSYPFIAHAPLEPMNCTAHVQGDGVTLWAPTQNPGPGRSLVSQTLGIPESKVTVNMTRCGGGFGRRLDSDFMAEAAWISKVAGAPVKLVWTRVDDMQHDFYRPAGWHFLKGGVDDKGTLVAWQQHFVSFGRNGQFARSANMETTIFPAGRVPNLSMGTSLMEFGIPTGPLRAPGSNALAFVFQSFIDEMAHAAGKDPLQFQIDLLGKDELLPGRGAGFSTGRARGVLEKAREVSGWGQRTLPARTGMGVGFYYSHLGYFAEVVEVAVANDGQIKINKVWAVGDVGSHVINPTAAENVTQGGVLDGLGEALNQKITIEKGRVVEENFDSFQPLRLTQAAPVEVHFVTTNNPPTGLGEPPLPPAIPALCNAIFAATGKRIRSLPIDTEMLRA</sequence>
<gene>
    <name evidence="2" type="ORF">DW352_25765</name>
</gene>
<dbReference type="OrthoDB" id="9767994at2"/>
<evidence type="ECO:0000313" key="3">
    <source>
        <dbReference type="Proteomes" id="UP000254889"/>
    </source>
</evidence>
<dbReference type="KEGG" id="ptaw:DW352_25765"/>
<dbReference type="PROSITE" id="PS51318">
    <property type="entry name" value="TAT"/>
    <property type="match status" value="1"/>
</dbReference>
<dbReference type="Pfam" id="PF20256">
    <property type="entry name" value="MoCoBD_2"/>
    <property type="match status" value="2"/>
</dbReference>
<name>A0A346A387_9HYPH</name>
<dbReference type="PANTHER" id="PTHR47495">
    <property type="entry name" value="ALDEHYDE DEHYDROGENASE"/>
    <property type="match status" value="1"/>
</dbReference>
<dbReference type="InterPro" id="IPR000674">
    <property type="entry name" value="Ald_Oxase/Xan_DH_a/b"/>
</dbReference>
<keyword evidence="3" id="KW-1185">Reference proteome</keyword>
<dbReference type="SUPFAM" id="SSF56003">
    <property type="entry name" value="Molybdenum cofactor-binding domain"/>
    <property type="match status" value="2"/>
</dbReference>
<protein>
    <submittedName>
        <fullName evidence="2">Xanthine dehydrogenase family protein molybdopterin-binding subunit</fullName>
    </submittedName>
</protein>
<dbReference type="AlphaFoldDB" id="A0A346A387"/>
<dbReference type="InterPro" id="IPR046867">
    <property type="entry name" value="AldOxase/xan_DH_MoCoBD2"/>
</dbReference>
<dbReference type="GO" id="GO:0016491">
    <property type="term" value="F:oxidoreductase activity"/>
    <property type="evidence" value="ECO:0007669"/>
    <property type="project" value="InterPro"/>
</dbReference>
<dbReference type="Gene3D" id="3.30.365.10">
    <property type="entry name" value="Aldehyde oxidase/xanthine dehydrogenase, molybdopterin binding domain"/>
    <property type="match status" value="4"/>
</dbReference>
<accession>A0A346A387</accession>
<dbReference type="RefSeq" id="WP_115694013.1">
    <property type="nucleotide sequence ID" value="NZ_CP031417.1"/>
</dbReference>
<organism evidence="2 3">
    <name type="scientific">Pseudolabrys taiwanensis</name>
    <dbReference type="NCBI Taxonomy" id="331696"/>
    <lineage>
        <taxon>Bacteria</taxon>
        <taxon>Pseudomonadati</taxon>
        <taxon>Pseudomonadota</taxon>
        <taxon>Alphaproteobacteria</taxon>
        <taxon>Hyphomicrobiales</taxon>
        <taxon>Xanthobacteraceae</taxon>
        <taxon>Pseudolabrys</taxon>
    </lineage>
</organism>
<dbReference type="InterPro" id="IPR006311">
    <property type="entry name" value="TAT_signal"/>
</dbReference>
<dbReference type="Gene3D" id="3.90.1170.50">
    <property type="entry name" value="Aldehyde oxidase/xanthine dehydrogenase, a/b hammerhead"/>
    <property type="match status" value="1"/>
</dbReference>
<dbReference type="Proteomes" id="UP000254889">
    <property type="component" value="Chromosome"/>
</dbReference>
<dbReference type="InterPro" id="IPR052516">
    <property type="entry name" value="N-heterocyclic_Hydroxylase"/>
</dbReference>